<protein>
    <submittedName>
        <fullName evidence="1">Uncharacterized protein</fullName>
    </submittedName>
</protein>
<evidence type="ECO:0000313" key="1">
    <source>
        <dbReference type="EMBL" id="GAA4167079.1"/>
    </source>
</evidence>
<reference evidence="2" key="1">
    <citation type="journal article" date="2019" name="Int. J. Syst. Evol. Microbiol.">
        <title>The Global Catalogue of Microorganisms (GCM) 10K type strain sequencing project: providing services to taxonomists for standard genome sequencing and annotation.</title>
        <authorList>
            <consortium name="The Broad Institute Genomics Platform"/>
            <consortium name="The Broad Institute Genome Sequencing Center for Infectious Disease"/>
            <person name="Wu L."/>
            <person name="Ma J."/>
        </authorList>
    </citation>
    <scope>NUCLEOTIDE SEQUENCE [LARGE SCALE GENOMIC DNA]</scope>
    <source>
        <strain evidence="2">JCM 17591</strain>
    </source>
</reference>
<organism evidence="1 2">
    <name type="scientific">Gryllotalpicola koreensis</name>
    <dbReference type="NCBI Taxonomy" id="993086"/>
    <lineage>
        <taxon>Bacteria</taxon>
        <taxon>Bacillati</taxon>
        <taxon>Actinomycetota</taxon>
        <taxon>Actinomycetes</taxon>
        <taxon>Micrococcales</taxon>
        <taxon>Microbacteriaceae</taxon>
        <taxon>Gryllotalpicola</taxon>
    </lineage>
</organism>
<name>A0ABP7ZP95_9MICO</name>
<accession>A0ABP7ZP95</accession>
<proteinExistence type="predicted"/>
<evidence type="ECO:0000313" key="2">
    <source>
        <dbReference type="Proteomes" id="UP001501079"/>
    </source>
</evidence>
<dbReference type="RefSeq" id="WP_344751168.1">
    <property type="nucleotide sequence ID" value="NZ_BAABBW010000001.1"/>
</dbReference>
<comment type="caution">
    <text evidence="1">The sequence shown here is derived from an EMBL/GenBank/DDBJ whole genome shotgun (WGS) entry which is preliminary data.</text>
</comment>
<sequence>MHTLTVTLGLTAFTLKPGTSVRKLEKRIVSALRRGAGVIRLPLAGGGNVDAIVSRGLMVTVNRQETPQPEAGAAQEAWVAEAALDLDEWGTTSDAER</sequence>
<keyword evidence="2" id="KW-1185">Reference proteome</keyword>
<dbReference type="Proteomes" id="UP001501079">
    <property type="component" value="Unassembled WGS sequence"/>
</dbReference>
<dbReference type="EMBL" id="BAABBW010000001">
    <property type="protein sequence ID" value="GAA4167079.1"/>
    <property type="molecule type" value="Genomic_DNA"/>
</dbReference>
<gene>
    <name evidence="1" type="ORF">GCM10022287_00020</name>
</gene>